<keyword evidence="5" id="KW-1133">Transmembrane helix</keyword>
<evidence type="ECO:0000256" key="2">
    <source>
        <dbReference type="ARBA" id="ARBA00022963"/>
    </source>
</evidence>
<dbReference type="PANTHER" id="PTHR14226:SF78">
    <property type="entry name" value="SLR0060 PROTEIN"/>
    <property type="match status" value="1"/>
</dbReference>
<evidence type="ECO:0000256" key="5">
    <source>
        <dbReference type="SAM" id="Phobius"/>
    </source>
</evidence>
<evidence type="ECO:0000313" key="8">
    <source>
        <dbReference type="Proteomes" id="UP000321440"/>
    </source>
</evidence>
<dbReference type="Gene3D" id="3.40.1090.10">
    <property type="entry name" value="Cytosolic phospholipase A2 catalytic domain"/>
    <property type="match status" value="2"/>
</dbReference>
<feature type="active site" description="Nucleophile" evidence="4">
    <location>
        <position position="51"/>
    </location>
</feature>
<evidence type="ECO:0000256" key="3">
    <source>
        <dbReference type="ARBA" id="ARBA00023098"/>
    </source>
</evidence>
<organism evidence="7 8">
    <name type="scientific">Alkalibacillus haloalkaliphilus</name>
    <dbReference type="NCBI Taxonomy" id="94136"/>
    <lineage>
        <taxon>Bacteria</taxon>
        <taxon>Bacillati</taxon>
        <taxon>Bacillota</taxon>
        <taxon>Bacilli</taxon>
        <taxon>Bacillales</taxon>
        <taxon>Bacillaceae</taxon>
        <taxon>Alkalibacillus</taxon>
    </lineage>
</organism>
<comment type="caution">
    <text evidence="7">The sequence shown here is derived from an EMBL/GenBank/DDBJ whole genome shotgun (WGS) entry which is preliminary data.</text>
</comment>
<keyword evidence="2 4" id="KW-0442">Lipid degradation</keyword>
<protein>
    <recommendedName>
        <fullName evidence="6">PNPLA domain-containing protein</fullName>
    </recommendedName>
</protein>
<keyword evidence="5" id="KW-0472">Membrane</keyword>
<gene>
    <name evidence="7" type="ORF">AHA02nite_03940</name>
</gene>
<dbReference type="Proteomes" id="UP000321440">
    <property type="component" value="Unassembled WGS sequence"/>
</dbReference>
<evidence type="ECO:0000259" key="6">
    <source>
        <dbReference type="PROSITE" id="PS51635"/>
    </source>
</evidence>
<dbReference type="AlphaFoldDB" id="A0A511W2M1"/>
<feature type="short sequence motif" description="DGA/G" evidence="4">
    <location>
        <begin position="234"/>
        <end position="236"/>
    </location>
</feature>
<keyword evidence="5" id="KW-0812">Transmembrane</keyword>
<keyword evidence="3 4" id="KW-0443">Lipid metabolism</keyword>
<dbReference type="GO" id="GO:0016787">
    <property type="term" value="F:hydrolase activity"/>
    <property type="evidence" value="ECO:0007669"/>
    <property type="project" value="UniProtKB-UniRule"/>
</dbReference>
<comment type="caution">
    <text evidence="4">Lacks conserved residue(s) required for the propagation of feature annotation.</text>
</comment>
<keyword evidence="8" id="KW-1185">Reference proteome</keyword>
<dbReference type="InterPro" id="IPR016035">
    <property type="entry name" value="Acyl_Trfase/lysoPLipase"/>
</dbReference>
<keyword evidence="1 4" id="KW-0378">Hydrolase</keyword>
<evidence type="ECO:0000256" key="4">
    <source>
        <dbReference type="PROSITE-ProRule" id="PRU01161"/>
    </source>
</evidence>
<dbReference type="EMBL" id="BJYA01000001">
    <property type="protein sequence ID" value="GEN44618.1"/>
    <property type="molecule type" value="Genomic_DNA"/>
</dbReference>
<dbReference type="InterPro" id="IPR050301">
    <property type="entry name" value="NTE"/>
</dbReference>
<name>A0A511W2M1_9BACI</name>
<dbReference type="PROSITE" id="PS51635">
    <property type="entry name" value="PNPLA"/>
    <property type="match status" value="1"/>
</dbReference>
<dbReference type="SUPFAM" id="SSF52151">
    <property type="entry name" value="FabD/lysophospholipase-like"/>
    <property type="match status" value="1"/>
</dbReference>
<accession>A0A511W2M1</accession>
<reference evidence="7 8" key="1">
    <citation type="submission" date="2019-07" db="EMBL/GenBank/DDBJ databases">
        <title>Whole genome shotgun sequence of Alkalibacillus haloalkaliphilus NBRC 103110.</title>
        <authorList>
            <person name="Hosoyama A."/>
            <person name="Uohara A."/>
            <person name="Ohji S."/>
            <person name="Ichikawa N."/>
        </authorList>
    </citation>
    <scope>NUCLEOTIDE SEQUENCE [LARGE SCALE GENOMIC DNA]</scope>
    <source>
        <strain evidence="7 8">NBRC 103110</strain>
    </source>
</reference>
<evidence type="ECO:0000313" key="7">
    <source>
        <dbReference type="EMBL" id="GEN44618.1"/>
    </source>
</evidence>
<dbReference type="InterPro" id="IPR002641">
    <property type="entry name" value="PNPLA_dom"/>
</dbReference>
<proteinExistence type="predicted"/>
<dbReference type="GO" id="GO:0016042">
    <property type="term" value="P:lipid catabolic process"/>
    <property type="evidence" value="ECO:0007669"/>
    <property type="project" value="UniProtKB-UniRule"/>
</dbReference>
<evidence type="ECO:0000256" key="1">
    <source>
        <dbReference type="ARBA" id="ARBA00022801"/>
    </source>
</evidence>
<dbReference type="OrthoDB" id="9813090at2"/>
<dbReference type="RefSeq" id="WP_146813843.1">
    <property type="nucleotide sequence ID" value="NZ_BJYA01000001.1"/>
</dbReference>
<feature type="transmembrane region" description="Helical" evidence="5">
    <location>
        <begin position="12"/>
        <end position="35"/>
    </location>
</feature>
<dbReference type="PANTHER" id="PTHR14226">
    <property type="entry name" value="NEUROPATHY TARGET ESTERASE/SWISS CHEESE D.MELANOGASTER"/>
    <property type="match status" value="1"/>
</dbReference>
<feature type="domain" description="PNPLA" evidence="6">
    <location>
        <begin position="15"/>
        <end position="247"/>
    </location>
</feature>
<sequence length="423" mass="48248">MKLSTVKPTQKKVGLALSGGGFRAALFHVGLLAQLAEFRKLKDVDTISTVSGGSIVGMIYYLHLKKWLESNDRPIQDEDYLRIVQAVESDLLTIVQKGFRIFGLRGLHKLYTMTGDELSEKLDEVFKSILNEDHYLSLNDLQIDPLYEQNKSHKIIVNTTSLNNGELWLFTSEGNGEIKQYLDEMMKVEGHHNDEPHCLTGFTVGKAVAASAAVPAFIKPVSIKKDPLNIQLVDGGILDNLGTNSLLNEGCNHLIISDGSKYLEAKPKPSNFLINVIVRTQNIFINAIIRNNLRNIDIDQEHIDMRYALPRYTRTNKELSEVNHGVNIKVQHYLSNIRTDLDSFSEVEAKSLMLLGYKFGLAEFSGMDFLRNLNRMKLTPNQDWQFKSIKQRFQNPDEDYLKELKVGEYSLFRRLRKRFARLE</sequence>
<feature type="active site" description="Proton acceptor" evidence="4">
    <location>
        <position position="234"/>
    </location>
</feature>
<dbReference type="Pfam" id="PF01734">
    <property type="entry name" value="Patatin"/>
    <property type="match status" value="1"/>
</dbReference>